<reference evidence="2" key="1">
    <citation type="journal article" date="2014" name="Proc. Natl. Acad. Sci. U.S.A.">
        <title>Extensive sampling of basidiomycete genomes demonstrates inadequacy of the white-rot/brown-rot paradigm for wood decay fungi.</title>
        <authorList>
            <person name="Riley R."/>
            <person name="Salamov A.A."/>
            <person name="Brown D.W."/>
            <person name="Nagy L.G."/>
            <person name="Floudas D."/>
            <person name="Held B.W."/>
            <person name="Levasseur A."/>
            <person name="Lombard V."/>
            <person name="Morin E."/>
            <person name="Otillar R."/>
            <person name="Lindquist E.A."/>
            <person name="Sun H."/>
            <person name="LaButti K.M."/>
            <person name="Schmutz J."/>
            <person name="Jabbour D."/>
            <person name="Luo H."/>
            <person name="Baker S.E."/>
            <person name="Pisabarro A.G."/>
            <person name="Walton J.D."/>
            <person name="Blanchette R.A."/>
            <person name="Henrissat B."/>
            <person name="Martin F."/>
            <person name="Cullen D."/>
            <person name="Hibbett D.S."/>
            <person name="Grigoriev I.V."/>
        </authorList>
    </citation>
    <scope>NUCLEOTIDE SEQUENCE [LARGE SCALE GENOMIC DNA]</scope>
    <source>
        <strain evidence="2">CBS 339.88</strain>
    </source>
</reference>
<dbReference type="AlphaFoldDB" id="A0A067TLL9"/>
<dbReference type="EMBL" id="KL142371">
    <property type="protein sequence ID" value="KDR80809.1"/>
    <property type="molecule type" value="Genomic_DNA"/>
</dbReference>
<evidence type="ECO:0000313" key="1">
    <source>
        <dbReference type="EMBL" id="KDR80809.1"/>
    </source>
</evidence>
<evidence type="ECO:0008006" key="3">
    <source>
        <dbReference type="Google" id="ProtNLM"/>
    </source>
</evidence>
<dbReference type="Gene3D" id="3.80.10.10">
    <property type="entry name" value="Ribonuclease Inhibitor"/>
    <property type="match status" value="1"/>
</dbReference>
<dbReference type="Proteomes" id="UP000027222">
    <property type="component" value="Unassembled WGS sequence"/>
</dbReference>
<dbReference type="InterPro" id="IPR032675">
    <property type="entry name" value="LRR_dom_sf"/>
</dbReference>
<proteinExistence type="predicted"/>
<dbReference type="SUPFAM" id="SSF52047">
    <property type="entry name" value="RNI-like"/>
    <property type="match status" value="1"/>
</dbReference>
<accession>A0A067TLL9</accession>
<keyword evidence="2" id="KW-1185">Reference proteome</keyword>
<organism evidence="1 2">
    <name type="scientific">Galerina marginata (strain CBS 339.88)</name>
    <dbReference type="NCBI Taxonomy" id="685588"/>
    <lineage>
        <taxon>Eukaryota</taxon>
        <taxon>Fungi</taxon>
        <taxon>Dikarya</taxon>
        <taxon>Basidiomycota</taxon>
        <taxon>Agaricomycotina</taxon>
        <taxon>Agaricomycetes</taxon>
        <taxon>Agaricomycetidae</taxon>
        <taxon>Agaricales</taxon>
        <taxon>Agaricineae</taxon>
        <taxon>Strophariaceae</taxon>
        <taxon>Galerina</taxon>
    </lineage>
</organism>
<protein>
    <recommendedName>
        <fullName evidence="3">F-box domain-containing protein</fullName>
    </recommendedName>
</protein>
<dbReference type="HOGENOM" id="CLU_021164_3_1_1"/>
<evidence type="ECO:0000313" key="2">
    <source>
        <dbReference type="Proteomes" id="UP000027222"/>
    </source>
</evidence>
<dbReference type="STRING" id="685588.A0A067TLL9"/>
<name>A0A067TLL9_GALM3</name>
<dbReference type="OrthoDB" id="3543113at2759"/>
<sequence>MAFTVHSEPDSSDLPISPQSQVFDNSDLLESVFSFFHLPQKEADLTYRIPAPDSQHLLWAALTCKNFFDPAMNVLWRSMDSWTTLLKLIPSLTLQSNIYTTTELVSEGQLQRLNMYTRRVRRLQVTKFTQFVSAHIYSSISRSHHYKLFPGLTTLNIPAFGRLYHDNLNALDHTPSLTLSAVHIGGLIPSTEVSAASLLFSISLEAKSLVELHLSGQLTKISLNVLDGFRNLETLVLAVEQSALTSDFLNKCSRLAGLKSLCLKLDEKTSFICSSPKPANLEALRKLGIYGTAAHILLILGSIHTTHLEVIQLKFSSLGLDGLFTLAQRCLDRCSQLNVASVQVEVDVSSGIRLDSKALMAFQSCKRLSHLDVPVQSLTKLKMVHLCGNGEWRSIVVLKLKCDGVGAEDTGLSIYDLLILAKSCPNLRSLAISLGSIVKGADDIRMLESCITESSLLEHKLKDLEILPLISRPQDLANGTRDKTIKDAVAVSQFINNLFPSLDRLIFPEPKNDWLEGVKSMLKVYRGIRDKCKGPVVRQGRA</sequence>
<gene>
    <name evidence="1" type="ORF">GALMADRAFT_276984</name>
</gene>